<name>A0A370WVJ6_9GAMM</name>
<dbReference type="EMBL" id="QRBF01000011">
    <property type="protein sequence ID" value="RDS80037.1"/>
    <property type="molecule type" value="Genomic_DNA"/>
</dbReference>
<dbReference type="RefSeq" id="WP_115479854.1">
    <property type="nucleotide sequence ID" value="NZ_QRBF01000011.1"/>
</dbReference>
<protein>
    <recommendedName>
        <fullName evidence="3">DUF2384 domain-containing protein</fullName>
    </recommendedName>
</protein>
<comment type="caution">
    <text evidence="1">The sequence shown here is derived from an EMBL/GenBank/DDBJ whole genome shotgun (WGS) entry which is preliminary data.</text>
</comment>
<reference evidence="1 2" key="1">
    <citation type="submission" date="2018-07" db="EMBL/GenBank/DDBJ databases">
        <title>Dyella monticola sp. nov. and Dyella psychrodurans sp. nov. isolated from monsoon evergreen broad-leaved forest soil of Dinghu Mountain, China.</title>
        <authorList>
            <person name="Gao Z."/>
            <person name="Qiu L."/>
        </authorList>
    </citation>
    <scope>NUCLEOTIDE SEQUENCE [LARGE SCALE GENOMIC DNA]</scope>
    <source>
        <strain evidence="1 2">4MSK11</strain>
    </source>
</reference>
<gene>
    <name evidence="1" type="ORF">DWU99_19915</name>
</gene>
<sequence length="135" mass="15155">MVSSKSKAAIEFLHFLADVSDPDTGDISSLKLAAWLGMTEGTLLKRWTQRGSNVAWRTFVDELIAVLDAAQSQGCNLESVIDWYFNTPIAQSGLRTPDQIVLAGDARWLVRQLDIWNVWVRPTPSPHALYSRARR</sequence>
<evidence type="ECO:0008006" key="3">
    <source>
        <dbReference type="Google" id="ProtNLM"/>
    </source>
</evidence>
<dbReference type="AlphaFoldDB" id="A0A370WVJ6"/>
<keyword evidence="2" id="KW-1185">Reference proteome</keyword>
<organism evidence="1 2">
    <name type="scientific">Dyella psychrodurans</name>
    <dbReference type="NCBI Taxonomy" id="1927960"/>
    <lineage>
        <taxon>Bacteria</taxon>
        <taxon>Pseudomonadati</taxon>
        <taxon>Pseudomonadota</taxon>
        <taxon>Gammaproteobacteria</taxon>
        <taxon>Lysobacterales</taxon>
        <taxon>Rhodanobacteraceae</taxon>
        <taxon>Dyella</taxon>
    </lineage>
</organism>
<dbReference type="Proteomes" id="UP000255334">
    <property type="component" value="Unassembled WGS sequence"/>
</dbReference>
<evidence type="ECO:0000313" key="2">
    <source>
        <dbReference type="Proteomes" id="UP000255334"/>
    </source>
</evidence>
<accession>A0A370WVJ6</accession>
<evidence type="ECO:0000313" key="1">
    <source>
        <dbReference type="EMBL" id="RDS80037.1"/>
    </source>
</evidence>
<proteinExistence type="predicted"/>